<dbReference type="Proteomes" id="UP000033540">
    <property type="component" value="Unassembled WGS sequence"/>
</dbReference>
<dbReference type="GO" id="GO:0051213">
    <property type="term" value="F:dioxygenase activity"/>
    <property type="evidence" value="ECO:0007669"/>
    <property type="project" value="UniProtKB-KW"/>
</dbReference>
<dbReference type="GO" id="GO:0046872">
    <property type="term" value="F:metal ion binding"/>
    <property type="evidence" value="ECO:0007669"/>
    <property type="project" value="UniProtKB-ARBA"/>
</dbReference>
<evidence type="ECO:0000256" key="1">
    <source>
        <dbReference type="ARBA" id="ARBA00001962"/>
    </source>
</evidence>
<dbReference type="Pfam" id="PF05721">
    <property type="entry name" value="PhyH"/>
    <property type="match status" value="1"/>
</dbReference>
<keyword evidence="3" id="KW-0408">Iron</keyword>
<dbReference type="AlphaFoldDB" id="A0A0F0III8"/>
<comment type="caution">
    <text evidence="4">The sequence shown here is derived from an EMBL/GenBank/DDBJ whole genome shotgun (WGS) entry which is preliminary data.</text>
</comment>
<dbReference type="InterPro" id="IPR008775">
    <property type="entry name" value="Phytyl_CoA_dOase-like"/>
</dbReference>
<dbReference type="OrthoDB" id="445007at2759"/>
<evidence type="ECO:0000313" key="5">
    <source>
        <dbReference type="Proteomes" id="UP000033540"/>
    </source>
</evidence>
<organism evidence="4 5">
    <name type="scientific">Aspergillus parasiticus (strain ATCC 56775 / NRRL 5862 / SRRC 143 / SU-1)</name>
    <dbReference type="NCBI Taxonomy" id="1403190"/>
    <lineage>
        <taxon>Eukaryota</taxon>
        <taxon>Fungi</taxon>
        <taxon>Dikarya</taxon>
        <taxon>Ascomycota</taxon>
        <taxon>Pezizomycotina</taxon>
        <taxon>Eurotiomycetes</taxon>
        <taxon>Eurotiomycetidae</taxon>
        <taxon>Eurotiales</taxon>
        <taxon>Aspergillaceae</taxon>
        <taxon>Aspergillus</taxon>
        <taxon>Aspergillus subgen. Circumdati</taxon>
    </lineage>
</organism>
<dbReference type="STRING" id="1403190.A0A0F0III8"/>
<dbReference type="PANTHER" id="PTHR20883:SF48">
    <property type="entry name" value="ECTOINE DIOXYGENASE"/>
    <property type="match status" value="1"/>
</dbReference>
<name>A0A0F0III8_ASPPU</name>
<keyword evidence="4" id="KW-0560">Oxidoreductase</keyword>
<keyword evidence="4" id="KW-0223">Dioxygenase</keyword>
<comment type="similarity">
    <text evidence="2">Belongs to the PhyH family.</text>
</comment>
<evidence type="ECO:0000256" key="2">
    <source>
        <dbReference type="ARBA" id="ARBA00005830"/>
    </source>
</evidence>
<comment type="cofactor">
    <cofactor evidence="1">
        <name>Fe cation</name>
        <dbReference type="ChEBI" id="CHEBI:24875"/>
    </cofactor>
</comment>
<accession>A0A0F0III8</accession>
<reference evidence="4 5" key="1">
    <citation type="submission" date="2015-02" db="EMBL/GenBank/DDBJ databases">
        <title>Draft genome sequence of Aspergillus parasiticus SU-1.</title>
        <authorList>
            <person name="Yu J."/>
            <person name="Fedorova N."/>
            <person name="Yin Y."/>
            <person name="Losada L."/>
            <person name="Zafar N."/>
            <person name="Taujale R."/>
            <person name="Ehrlich K.C."/>
            <person name="Bhatnagar D."/>
            <person name="Cleveland T.E."/>
            <person name="Bennett J.W."/>
            <person name="Nierman W.C."/>
        </authorList>
    </citation>
    <scope>NUCLEOTIDE SEQUENCE [LARGE SCALE GENOMIC DNA]</scope>
    <source>
        <strain evidence="5">ATCC 56775 / NRRL 5862 / SRRC 143 / SU-1</strain>
    </source>
</reference>
<proteinExistence type="inferred from homology"/>
<gene>
    <name evidence="4" type="ORF">P875_00116982</name>
</gene>
<dbReference type="EMBL" id="JZEE01000186">
    <property type="protein sequence ID" value="KJK67619.1"/>
    <property type="molecule type" value="Genomic_DNA"/>
</dbReference>
<evidence type="ECO:0000313" key="4">
    <source>
        <dbReference type="EMBL" id="KJK67619.1"/>
    </source>
</evidence>
<protein>
    <submittedName>
        <fullName evidence="4">Phytanoyl-CoA dioxygenase PhyH</fullName>
    </submittedName>
</protein>
<dbReference type="PANTHER" id="PTHR20883">
    <property type="entry name" value="PHYTANOYL-COA DIOXYGENASE DOMAIN CONTAINING 1"/>
    <property type="match status" value="1"/>
</dbReference>
<evidence type="ECO:0000256" key="3">
    <source>
        <dbReference type="ARBA" id="ARBA00023004"/>
    </source>
</evidence>
<dbReference type="SUPFAM" id="SSF51197">
    <property type="entry name" value="Clavaminate synthase-like"/>
    <property type="match status" value="1"/>
</dbReference>
<dbReference type="Gene3D" id="2.60.120.620">
    <property type="entry name" value="q2cbj1_9rhob like domain"/>
    <property type="match status" value="1"/>
</dbReference>
<sequence length="276" mass="30707">MSTSTVSAQQLTEAKAKFKQDGWAVVPNVIDPEKTKEVVDRLWKAKEESERRGDPTYLDWLDPNSSNVRIFYLMELDPIFRELISHPVAVEMVQSALGQNFLVSNFTANIALPGSKSMGLHSDLSLQCPDPWLSTWGLNVIWCLHDVYYENGATLYIPGSHHWKTKAEVPPEEEARKLLVPFEAKAGSIIVMDGRLWHTSGCNVTQDKERALLFGAYNAPFLRGQVNWGVGLSEETKKTLSPQLREWLGVNRDGNLGVVTGVNDVFAEGAAPPTQA</sequence>